<reference evidence="1 2" key="1">
    <citation type="journal article" date="2016" name="Sci. Rep.">
        <title>Metabolic traits of an uncultured archaeal lineage -MSBL1- from brine pools of the Red Sea.</title>
        <authorList>
            <person name="Mwirichia R."/>
            <person name="Alam I."/>
            <person name="Rashid M."/>
            <person name="Vinu M."/>
            <person name="Ba-Alawi W."/>
            <person name="Anthony Kamau A."/>
            <person name="Kamanda Ngugi D."/>
            <person name="Goker M."/>
            <person name="Klenk H.P."/>
            <person name="Bajic V."/>
            <person name="Stingl U."/>
        </authorList>
    </citation>
    <scope>NUCLEOTIDE SEQUENCE [LARGE SCALE GENOMIC DNA]</scope>
    <source>
        <strain evidence="1">SCGC-AAA382N08</strain>
    </source>
</reference>
<evidence type="ECO:0000313" key="2">
    <source>
        <dbReference type="Proteomes" id="UP000070175"/>
    </source>
</evidence>
<dbReference type="Proteomes" id="UP000070175">
    <property type="component" value="Unassembled WGS sequence"/>
</dbReference>
<comment type="caution">
    <text evidence="1">The sequence shown here is derived from an EMBL/GenBank/DDBJ whole genome shotgun (WGS) entry which is preliminary data.</text>
</comment>
<dbReference type="EMBL" id="LHYJ01000025">
    <property type="protein sequence ID" value="KXB08153.1"/>
    <property type="molecule type" value="Genomic_DNA"/>
</dbReference>
<keyword evidence="2" id="KW-1185">Reference proteome</keyword>
<protein>
    <submittedName>
        <fullName evidence="1">Uncharacterized protein</fullName>
    </submittedName>
</protein>
<evidence type="ECO:0000313" key="1">
    <source>
        <dbReference type="EMBL" id="KXB08153.1"/>
    </source>
</evidence>
<accession>A0A133VNZ8</accession>
<sequence>MQKFNVSKFNALIDEYIRSSEKKIYPSCRAYSDTRGKIRFLFLVFDEGLRLNQIEKLTRDMASGPVDSRKKVRNRQAYICRLLKKMVEEGRVEKYKPKGSDYPHYRYPPIGG</sequence>
<proteinExistence type="predicted"/>
<organism evidence="1 2">
    <name type="scientific">candidate division MSBL1 archaeon SCGC-AAA382N08</name>
    <dbReference type="NCBI Taxonomy" id="1698285"/>
    <lineage>
        <taxon>Archaea</taxon>
        <taxon>Methanobacteriati</taxon>
        <taxon>Methanobacteriota</taxon>
        <taxon>candidate division MSBL1</taxon>
    </lineage>
</organism>
<gene>
    <name evidence="1" type="ORF">AKJ56_01750</name>
</gene>
<dbReference type="AlphaFoldDB" id="A0A133VNZ8"/>
<name>A0A133VNZ8_9EURY</name>